<dbReference type="InterPro" id="IPR013320">
    <property type="entry name" value="ConA-like_dom_sf"/>
</dbReference>
<comment type="caution">
    <text evidence="4">The sequence shown here is derived from an EMBL/GenBank/DDBJ whole genome shotgun (WGS) entry which is preliminary data.</text>
</comment>
<gene>
    <name evidence="4" type="ORF">KFE25_009916</name>
</gene>
<proteinExistence type="predicted"/>
<keyword evidence="3" id="KW-0732">Signal</keyword>
<dbReference type="Gene3D" id="2.60.120.200">
    <property type="match status" value="1"/>
</dbReference>
<dbReference type="Proteomes" id="UP000751190">
    <property type="component" value="Unassembled WGS sequence"/>
</dbReference>
<protein>
    <recommendedName>
        <fullName evidence="6">Laminin G domain-containing protein</fullName>
    </recommendedName>
</protein>
<dbReference type="SUPFAM" id="SSF49899">
    <property type="entry name" value="Concanavalin A-like lectins/glucanases"/>
    <property type="match status" value="1"/>
</dbReference>
<feature type="chain" id="PRO_5035226656" description="Laminin G domain-containing protein" evidence="3">
    <location>
        <begin position="17"/>
        <end position="439"/>
    </location>
</feature>
<name>A0A8J5XHU4_DIALT</name>
<organism evidence="4 5">
    <name type="scientific">Diacronema lutheri</name>
    <name type="common">Unicellular marine alga</name>
    <name type="synonym">Monochrysis lutheri</name>
    <dbReference type="NCBI Taxonomy" id="2081491"/>
    <lineage>
        <taxon>Eukaryota</taxon>
        <taxon>Haptista</taxon>
        <taxon>Haptophyta</taxon>
        <taxon>Pavlovophyceae</taxon>
        <taxon>Pavlovales</taxon>
        <taxon>Pavlovaceae</taxon>
        <taxon>Diacronema</taxon>
    </lineage>
</organism>
<evidence type="ECO:0000256" key="1">
    <source>
        <dbReference type="SAM" id="MobiDB-lite"/>
    </source>
</evidence>
<dbReference type="EMBL" id="JAGTXO010000012">
    <property type="protein sequence ID" value="KAG8464548.1"/>
    <property type="molecule type" value="Genomic_DNA"/>
</dbReference>
<dbReference type="AlphaFoldDB" id="A0A8J5XHU4"/>
<evidence type="ECO:0008006" key="6">
    <source>
        <dbReference type="Google" id="ProtNLM"/>
    </source>
</evidence>
<keyword evidence="2" id="KW-0812">Transmembrane</keyword>
<keyword evidence="5" id="KW-1185">Reference proteome</keyword>
<accession>A0A8J5XHU4</accession>
<sequence length="439" mass="46200">MPLVALLPLLAQSSMPMVYPIACDLRFSGQPAHVIDHPLPASPHTLTFFVRAPAQPAGEAHALVTQLHAESAFNNENYGIFLDETGELIFMLGTAPRYEALKTSGLQLSDGEWHFAAVHFSSEEVVVTVDAREPQRFTLEQPRWINAHGSEEGQQPGAPDDERDPTDAERAGFHALSARDDGESEDSLQPTTRGRFILGHQLHGQIAELLVWSPPLCARQVERLRTAAMGRALCSARGEGEDGAEGEGEGEGEGDDEEVTVAAPAREPALLEPRRAAPPVPTTPVPTHLLRCLYEVTVGVAVAAADGTVTTAASRKTLILEQLVATDAADGLSAECAAVLNGIDRVGKAASRAFSPVGIVGLASDAAAGAPQRPHTHLFTLAKSDPQLLDDATQVLVMGIMAGMIASTCSIVVGLAVGCWAGASLVKSATGAVRPLKLV</sequence>
<reference evidence="4" key="1">
    <citation type="submission" date="2021-05" db="EMBL/GenBank/DDBJ databases">
        <title>The genome of the haptophyte Pavlova lutheri (Diacronema luteri, Pavlovales) - a model for lipid biosynthesis in eukaryotic algae.</title>
        <authorList>
            <person name="Hulatt C.J."/>
            <person name="Posewitz M.C."/>
        </authorList>
    </citation>
    <scope>NUCLEOTIDE SEQUENCE</scope>
    <source>
        <strain evidence="4">NIVA-4/92</strain>
    </source>
</reference>
<keyword evidence="2" id="KW-1133">Transmembrane helix</keyword>
<feature type="region of interest" description="Disordered" evidence="1">
    <location>
        <begin position="236"/>
        <end position="259"/>
    </location>
</feature>
<evidence type="ECO:0000256" key="3">
    <source>
        <dbReference type="SAM" id="SignalP"/>
    </source>
</evidence>
<evidence type="ECO:0000256" key="2">
    <source>
        <dbReference type="SAM" id="Phobius"/>
    </source>
</evidence>
<evidence type="ECO:0000313" key="4">
    <source>
        <dbReference type="EMBL" id="KAG8464548.1"/>
    </source>
</evidence>
<dbReference type="Pfam" id="PF13385">
    <property type="entry name" value="Laminin_G_3"/>
    <property type="match status" value="1"/>
</dbReference>
<evidence type="ECO:0000313" key="5">
    <source>
        <dbReference type="Proteomes" id="UP000751190"/>
    </source>
</evidence>
<feature type="signal peptide" evidence="3">
    <location>
        <begin position="1"/>
        <end position="16"/>
    </location>
</feature>
<feature type="compositionally biased region" description="Acidic residues" evidence="1">
    <location>
        <begin position="241"/>
        <end position="259"/>
    </location>
</feature>
<feature type="region of interest" description="Disordered" evidence="1">
    <location>
        <begin position="141"/>
        <end position="167"/>
    </location>
</feature>
<feature type="transmembrane region" description="Helical" evidence="2">
    <location>
        <begin position="395"/>
        <end position="421"/>
    </location>
</feature>
<keyword evidence="2" id="KW-0472">Membrane</keyword>